<keyword evidence="1 5" id="KW-0479">Metal-binding</keyword>
<dbReference type="GO" id="GO:0005634">
    <property type="term" value="C:nucleus"/>
    <property type="evidence" value="ECO:0007669"/>
    <property type="project" value="UniProtKB-SubCell"/>
</dbReference>
<protein>
    <submittedName>
        <fullName evidence="8">DM domain-containing protein</fullName>
    </submittedName>
</protein>
<dbReference type="InterPro" id="IPR001275">
    <property type="entry name" value="DM_DNA-bd"/>
</dbReference>
<comment type="subcellular location">
    <subcellularLocation>
        <location evidence="5">Nucleus</location>
    </subcellularLocation>
</comment>
<organism evidence="7 8">
    <name type="scientific">Panagrolaimus superbus</name>
    <dbReference type="NCBI Taxonomy" id="310955"/>
    <lineage>
        <taxon>Eukaryota</taxon>
        <taxon>Metazoa</taxon>
        <taxon>Ecdysozoa</taxon>
        <taxon>Nematoda</taxon>
        <taxon>Chromadorea</taxon>
        <taxon>Rhabditida</taxon>
        <taxon>Tylenchina</taxon>
        <taxon>Panagrolaimomorpha</taxon>
        <taxon>Panagrolaimoidea</taxon>
        <taxon>Panagrolaimidae</taxon>
        <taxon>Panagrolaimus</taxon>
    </lineage>
</organism>
<dbReference type="Gene3D" id="4.10.1040.10">
    <property type="entry name" value="DM DNA-binding domain"/>
    <property type="match status" value="1"/>
</dbReference>
<dbReference type="GO" id="GO:0046872">
    <property type="term" value="F:metal ion binding"/>
    <property type="evidence" value="ECO:0007669"/>
    <property type="project" value="UniProtKB-KW"/>
</dbReference>
<feature type="domain" description="DM" evidence="6">
    <location>
        <begin position="44"/>
        <end position="91"/>
    </location>
</feature>
<evidence type="ECO:0000256" key="4">
    <source>
        <dbReference type="ARBA" id="ARBA00023242"/>
    </source>
</evidence>
<sequence length="201" mass="22615">MFGNLDPFQALSALNAITDVDKISGKFNQIIGQIPNNNKRIYYCQRCLNHGQLEPRKNHKSECRFASCTCQKCILVEKRRVLNSQLHELEDTILLSSSTAAASDSSDSKHDFIQHRSRTLTNSSDMTSITEEGEEDGEKDEEVLKNILKLPLVSNNSSVITTINDSLIMDYNNDYFGNDLPEHGRIKGVSFCYNLLIIIIG</sequence>
<dbReference type="InterPro" id="IPR036407">
    <property type="entry name" value="DM_DNA-bd_sf"/>
</dbReference>
<dbReference type="AlphaFoldDB" id="A0A914YZR0"/>
<evidence type="ECO:0000256" key="1">
    <source>
        <dbReference type="ARBA" id="ARBA00022723"/>
    </source>
</evidence>
<dbReference type="PROSITE" id="PS50809">
    <property type="entry name" value="DM_2"/>
    <property type="match status" value="1"/>
</dbReference>
<dbReference type="GO" id="GO:0006355">
    <property type="term" value="P:regulation of DNA-templated transcription"/>
    <property type="evidence" value="ECO:0007669"/>
    <property type="project" value="InterPro"/>
</dbReference>
<keyword evidence="7" id="KW-1185">Reference proteome</keyword>
<evidence type="ECO:0000313" key="8">
    <source>
        <dbReference type="WBParaSite" id="PSU_v2.g5982.t1"/>
    </source>
</evidence>
<evidence type="ECO:0000313" key="7">
    <source>
        <dbReference type="Proteomes" id="UP000887577"/>
    </source>
</evidence>
<dbReference type="SMART" id="SM00301">
    <property type="entry name" value="DM"/>
    <property type="match status" value="1"/>
</dbReference>
<accession>A0A914YZR0</accession>
<keyword evidence="2 5" id="KW-0862">Zinc</keyword>
<dbReference type="SUPFAM" id="SSF82927">
    <property type="entry name" value="Cysteine-rich DNA binding domain, (DM domain)"/>
    <property type="match status" value="1"/>
</dbReference>
<evidence type="ECO:0000256" key="3">
    <source>
        <dbReference type="ARBA" id="ARBA00023125"/>
    </source>
</evidence>
<name>A0A914YZR0_9BILA</name>
<dbReference type="Proteomes" id="UP000887577">
    <property type="component" value="Unplaced"/>
</dbReference>
<dbReference type="GO" id="GO:0043565">
    <property type="term" value="F:sequence-specific DNA binding"/>
    <property type="evidence" value="ECO:0007669"/>
    <property type="project" value="InterPro"/>
</dbReference>
<reference evidence="8" key="1">
    <citation type="submission" date="2022-11" db="UniProtKB">
        <authorList>
            <consortium name="WormBaseParasite"/>
        </authorList>
    </citation>
    <scope>IDENTIFICATION</scope>
</reference>
<dbReference type="WBParaSite" id="PSU_v2.g5982.t1">
    <property type="protein sequence ID" value="PSU_v2.g5982.t1"/>
    <property type="gene ID" value="PSU_v2.g5982"/>
</dbReference>
<evidence type="ECO:0000259" key="6">
    <source>
        <dbReference type="PROSITE" id="PS50809"/>
    </source>
</evidence>
<dbReference type="PROSITE" id="PS40000">
    <property type="entry name" value="DM_1"/>
    <property type="match status" value="1"/>
</dbReference>
<keyword evidence="4 5" id="KW-0539">Nucleus</keyword>
<dbReference type="Pfam" id="PF00751">
    <property type="entry name" value="DM"/>
    <property type="match status" value="1"/>
</dbReference>
<evidence type="ECO:0000256" key="5">
    <source>
        <dbReference type="PROSITE-ProRule" id="PRU00070"/>
    </source>
</evidence>
<evidence type="ECO:0000256" key="2">
    <source>
        <dbReference type="ARBA" id="ARBA00022833"/>
    </source>
</evidence>
<keyword evidence="3 5" id="KW-0238">DNA-binding</keyword>
<proteinExistence type="predicted"/>
<feature type="DNA-binding region" description="DM" evidence="5">
    <location>
        <begin position="44"/>
        <end position="91"/>
    </location>
</feature>